<dbReference type="InterPro" id="IPR045034">
    <property type="entry name" value="O-acyltransferase_WSD1-like"/>
</dbReference>
<evidence type="ECO:0000256" key="8">
    <source>
        <dbReference type="ARBA" id="ARBA00024360"/>
    </source>
</evidence>
<dbReference type="PANTHER" id="PTHR31650:SF74">
    <property type="entry name" value="O-ACYLTRANSFERASE WSD1-LIKE"/>
    <property type="match status" value="1"/>
</dbReference>
<comment type="pathway">
    <text evidence="4">Lipid metabolism.</text>
</comment>
<comment type="catalytic activity">
    <reaction evidence="9">
        <text>a long chain fatty alcohol + a fatty acyl-CoA = a long-chain alcohol wax ester + CoA</text>
        <dbReference type="Rhea" id="RHEA:38443"/>
        <dbReference type="ChEBI" id="CHEBI:17135"/>
        <dbReference type="ChEBI" id="CHEBI:57287"/>
        <dbReference type="ChEBI" id="CHEBI:77636"/>
        <dbReference type="ChEBI" id="CHEBI:235323"/>
        <dbReference type="EC" id="2.3.1.75"/>
    </reaction>
</comment>
<name>A0ABM3RE28_SPIOL</name>
<keyword evidence="6" id="KW-0256">Endoplasmic reticulum</keyword>
<dbReference type="GeneID" id="110783987"/>
<reference evidence="15" key="2">
    <citation type="submission" date="2025-08" db="UniProtKB">
        <authorList>
            <consortium name="RefSeq"/>
        </authorList>
    </citation>
    <scope>IDENTIFICATION</scope>
    <source>
        <tissue evidence="15">Leaf</tissue>
    </source>
</reference>
<comment type="catalytic activity">
    <reaction evidence="10">
        <text>an acyl-CoA + a 1,2-diacyl-sn-glycerol = a triacyl-sn-glycerol + CoA</text>
        <dbReference type="Rhea" id="RHEA:10868"/>
        <dbReference type="ChEBI" id="CHEBI:17815"/>
        <dbReference type="ChEBI" id="CHEBI:57287"/>
        <dbReference type="ChEBI" id="CHEBI:58342"/>
        <dbReference type="ChEBI" id="CHEBI:64615"/>
        <dbReference type="EC" id="2.3.1.20"/>
    </reaction>
</comment>
<evidence type="ECO:0000313" key="15">
    <source>
        <dbReference type="RefSeq" id="XP_056693871.1"/>
    </source>
</evidence>
<evidence type="ECO:0000256" key="5">
    <source>
        <dbReference type="ARBA" id="ARBA00022679"/>
    </source>
</evidence>
<dbReference type="Proteomes" id="UP000813463">
    <property type="component" value="Chromosome 2"/>
</dbReference>
<dbReference type="RefSeq" id="XP_056693871.1">
    <property type="nucleotide sequence ID" value="XM_056837893.1"/>
</dbReference>
<feature type="domain" description="O-acyltransferase WSD1-like N-terminal" evidence="12">
    <location>
        <begin position="44"/>
        <end position="294"/>
    </location>
</feature>
<evidence type="ECO:0000256" key="4">
    <source>
        <dbReference type="ARBA" id="ARBA00005189"/>
    </source>
</evidence>
<keyword evidence="11" id="KW-0472">Membrane</keyword>
<organism evidence="14 15">
    <name type="scientific">Spinacia oleracea</name>
    <name type="common">Spinach</name>
    <dbReference type="NCBI Taxonomy" id="3562"/>
    <lineage>
        <taxon>Eukaryota</taxon>
        <taxon>Viridiplantae</taxon>
        <taxon>Streptophyta</taxon>
        <taxon>Embryophyta</taxon>
        <taxon>Tracheophyta</taxon>
        <taxon>Spermatophyta</taxon>
        <taxon>Magnoliopsida</taxon>
        <taxon>eudicotyledons</taxon>
        <taxon>Gunneridae</taxon>
        <taxon>Pentapetalae</taxon>
        <taxon>Caryophyllales</taxon>
        <taxon>Chenopodiaceae</taxon>
        <taxon>Chenopodioideae</taxon>
        <taxon>Anserineae</taxon>
        <taxon>Spinacia</taxon>
    </lineage>
</organism>
<evidence type="ECO:0000256" key="3">
    <source>
        <dbReference type="ARBA" id="ARBA00004771"/>
    </source>
</evidence>
<keyword evidence="11" id="KW-1133">Transmembrane helix</keyword>
<evidence type="ECO:0000313" key="14">
    <source>
        <dbReference type="Proteomes" id="UP000813463"/>
    </source>
</evidence>
<dbReference type="SUPFAM" id="SSF52777">
    <property type="entry name" value="CoA-dependent acyltransferases"/>
    <property type="match status" value="1"/>
</dbReference>
<dbReference type="PANTHER" id="PTHR31650">
    <property type="entry name" value="O-ACYLTRANSFERASE (WSD1-LIKE) FAMILY PROTEIN"/>
    <property type="match status" value="1"/>
</dbReference>
<evidence type="ECO:0000256" key="11">
    <source>
        <dbReference type="SAM" id="Phobius"/>
    </source>
</evidence>
<feature type="transmembrane region" description="Helical" evidence="11">
    <location>
        <begin position="215"/>
        <end position="232"/>
    </location>
</feature>
<dbReference type="InterPro" id="IPR004255">
    <property type="entry name" value="O-acyltransferase_WSD1_N"/>
</dbReference>
<evidence type="ECO:0000256" key="6">
    <source>
        <dbReference type="ARBA" id="ARBA00022824"/>
    </source>
</evidence>
<sequence>MESVIRRRKKGVVKPVKVNKGRAIMEEDDDDEPLSPSSAAFHTANFNVHVLAIMGSTTPANVELIKAKFPNTLLKHPRFSSVVIGDPSKGEELRWKRTEVDIDKHIIIPKINLENLESSSSPDKFVEDYIYNLSKTTLDKSRPLWELHILQLEISKEVKSLGIFRIHHSLGDGTSLISLLLALTRKTSDPEALPTIPVQKVNNNNNNNNNRRGLFFWRWIIMAIWFVLRLFWNTLIDTSLFVATSLFLKDSSVLQSSSGGANINTRRRMVYKSFSLDDMKLVKNAIGGTINDVALGITQGGLSQYLSRKYDDGNNHEDTKEKKKGLAKNILLRSLLLINLRPSGGIQALADMMEKDSEAKWGNPVGYVLLPFIIGLRNDPLDYIREAKNTVDRKKHSLEAFFSHFMAQIVLKLFGTKVASSISDRLFSHVTIAFSNLPGPLEEISLCGHPVSLMAGSSYGQPNPVMINFQSYSDKMTLTLAVDEYAVPDPHQLCDDIVQTLKLVKEAVITQATLVNKNS</sequence>
<dbReference type="Pfam" id="PF03007">
    <property type="entry name" value="WS_DGAT_cat"/>
    <property type="match status" value="1"/>
</dbReference>
<comment type="pathway">
    <text evidence="3">Glycerolipid metabolism; triacylglycerol biosynthesis.</text>
</comment>
<comment type="subcellular location">
    <subcellularLocation>
        <location evidence="1">Cell membrane</location>
        <topology evidence="1">Single-pass membrane protein</topology>
    </subcellularLocation>
    <subcellularLocation>
        <location evidence="2">Endoplasmic reticulum membrane</location>
    </subcellularLocation>
</comment>
<reference evidence="14" key="1">
    <citation type="journal article" date="2021" name="Nat. Commun.">
        <title>Genomic analyses provide insights into spinach domestication and the genetic basis of agronomic traits.</title>
        <authorList>
            <person name="Cai X."/>
            <person name="Sun X."/>
            <person name="Xu C."/>
            <person name="Sun H."/>
            <person name="Wang X."/>
            <person name="Ge C."/>
            <person name="Zhang Z."/>
            <person name="Wang Q."/>
            <person name="Fei Z."/>
            <person name="Jiao C."/>
            <person name="Wang Q."/>
        </authorList>
    </citation>
    <scope>NUCLEOTIDE SEQUENCE [LARGE SCALE GENOMIC DNA]</scope>
    <source>
        <strain evidence="14">cv. Varoflay</strain>
    </source>
</reference>
<accession>A0ABM3RE28</accession>
<comment type="similarity">
    <text evidence="8">In the N-terminal section; belongs to the long-chain O-acyltransferase family.</text>
</comment>
<evidence type="ECO:0000259" key="12">
    <source>
        <dbReference type="Pfam" id="PF03007"/>
    </source>
</evidence>
<dbReference type="Pfam" id="PF06974">
    <property type="entry name" value="WS_DGAT_C"/>
    <property type="match status" value="1"/>
</dbReference>
<gene>
    <name evidence="15" type="primary">LOC110783987</name>
</gene>
<proteinExistence type="inferred from homology"/>
<keyword evidence="5" id="KW-0808">Transferase</keyword>
<feature type="domain" description="O-acyltransferase WSD1 C-terminal" evidence="13">
    <location>
        <begin position="361"/>
        <end position="503"/>
    </location>
</feature>
<evidence type="ECO:0000256" key="10">
    <source>
        <dbReference type="ARBA" id="ARBA00048109"/>
    </source>
</evidence>
<evidence type="ECO:0000256" key="7">
    <source>
        <dbReference type="ARBA" id="ARBA00023315"/>
    </source>
</evidence>
<evidence type="ECO:0000256" key="9">
    <source>
        <dbReference type="ARBA" id="ARBA00047604"/>
    </source>
</evidence>
<dbReference type="InterPro" id="IPR009721">
    <property type="entry name" value="O-acyltransferase_WSD1_C"/>
</dbReference>
<keyword evidence="11" id="KW-0812">Transmembrane</keyword>
<keyword evidence="14" id="KW-1185">Reference proteome</keyword>
<evidence type="ECO:0000256" key="2">
    <source>
        <dbReference type="ARBA" id="ARBA00004586"/>
    </source>
</evidence>
<protein>
    <submittedName>
        <fullName evidence="15">Wax ester synthase/diacylglycerol acyltransferase 11-like</fullName>
    </submittedName>
</protein>
<keyword evidence="7" id="KW-0012">Acyltransferase</keyword>
<evidence type="ECO:0000256" key="1">
    <source>
        <dbReference type="ARBA" id="ARBA00004162"/>
    </source>
</evidence>
<evidence type="ECO:0000259" key="13">
    <source>
        <dbReference type="Pfam" id="PF06974"/>
    </source>
</evidence>